<dbReference type="InterPro" id="IPR010870">
    <property type="entry name" value="Porin_O/P"/>
</dbReference>
<dbReference type="RefSeq" id="WP_367844675.1">
    <property type="nucleotide sequence ID" value="NZ_JBFOHL010000007.1"/>
</dbReference>
<accession>A0ABV3QPY0</accession>
<gene>
    <name evidence="2" type="ORF">ABQJ56_08990</name>
</gene>
<dbReference type="Proteomes" id="UP001556170">
    <property type="component" value="Unassembled WGS sequence"/>
</dbReference>
<name>A0ABV3QPY0_9GAMM</name>
<feature type="chain" id="PRO_5045375439" evidence="1">
    <location>
        <begin position="29"/>
        <end position="368"/>
    </location>
</feature>
<sequence length="368" mass="41237">MNRYLCRLLGHGVAVLLLGTAYASGAMAADNGDSTGSVWQPAPYTLGQGLYFPGTGLRIGGYADFNFYDVQGTRSSYNVRDLSLFLTQDIGTQWQLFTEIEAANPVSSRGRTDVDDAELDVERLYIDYHVNPYLNFRFGKFLTPVGEWNLVHADPLTWTISRPLSTSAAFALHATGAMMFGTLPVKGNDLDYWVFADDTKNLNIGDDQDNAYTNFGTAETLQNNFRQAFGGRVLYHLSGDSLSIGASALSYELESPRDKYFLSGLDFNWTTHYISFTGEAIYRSSTDNRPDERGGFVQTEIPLWRRFYFIERYERYRSSTPEQTSTIRTTAINFKPIEGIVLKVEYRDGTHNLSLAPTGWLASAAILF</sequence>
<dbReference type="InterPro" id="IPR023614">
    <property type="entry name" value="Porin_dom_sf"/>
</dbReference>
<reference evidence="2 3" key="1">
    <citation type="submission" date="2024-06" db="EMBL/GenBank/DDBJ databases">
        <authorList>
            <person name="Woo H."/>
        </authorList>
    </citation>
    <scope>NUCLEOTIDE SEQUENCE [LARGE SCALE GENOMIC DNA]</scope>
    <source>
        <strain evidence="2 3">S2-g</strain>
    </source>
</reference>
<keyword evidence="1" id="KW-0732">Signal</keyword>
<dbReference type="SUPFAM" id="SSF56935">
    <property type="entry name" value="Porins"/>
    <property type="match status" value="1"/>
</dbReference>
<dbReference type="EMBL" id="JBFOHL010000007">
    <property type="protein sequence ID" value="MEW9624366.1"/>
    <property type="molecule type" value="Genomic_DNA"/>
</dbReference>
<protein>
    <submittedName>
        <fullName evidence="2">Porin</fullName>
    </submittedName>
</protein>
<dbReference type="Gene3D" id="2.40.160.10">
    <property type="entry name" value="Porin"/>
    <property type="match status" value="1"/>
</dbReference>
<proteinExistence type="predicted"/>
<dbReference type="Pfam" id="PF07396">
    <property type="entry name" value="Porin_O_P"/>
    <property type="match status" value="1"/>
</dbReference>
<organism evidence="2 3">
    <name type="scientific">Rhodanobacter geophilus</name>
    <dbReference type="NCBI Taxonomy" id="3162488"/>
    <lineage>
        <taxon>Bacteria</taxon>
        <taxon>Pseudomonadati</taxon>
        <taxon>Pseudomonadota</taxon>
        <taxon>Gammaproteobacteria</taxon>
        <taxon>Lysobacterales</taxon>
        <taxon>Rhodanobacteraceae</taxon>
        <taxon>Rhodanobacter</taxon>
    </lineage>
</organism>
<feature type="signal peptide" evidence="1">
    <location>
        <begin position="1"/>
        <end position="28"/>
    </location>
</feature>
<evidence type="ECO:0000313" key="2">
    <source>
        <dbReference type="EMBL" id="MEW9624366.1"/>
    </source>
</evidence>
<keyword evidence="3" id="KW-1185">Reference proteome</keyword>
<evidence type="ECO:0000256" key="1">
    <source>
        <dbReference type="SAM" id="SignalP"/>
    </source>
</evidence>
<comment type="caution">
    <text evidence="2">The sequence shown here is derived from an EMBL/GenBank/DDBJ whole genome shotgun (WGS) entry which is preliminary data.</text>
</comment>
<evidence type="ECO:0000313" key="3">
    <source>
        <dbReference type="Proteomes" id="UP001556170"/>
    </source>
</evidence>